<accession>A0ABQ4SXC8</accession>
<gene>
    <name evidence="1" type="ORF">AOPFMNJM_3203</name>
</gene>
<protein>
    <recommendedName>
        <fullName evidence="3">DUF1833 domain-containing protein</fullName>
    </recommendedName>
</protein>
<sequence>MPSLQEQARDEAYASAPIGAEPRSMVELYATGFDVPLFFLAGVEDDTPVVLEDGTTVTALACAFRFTPPGADKTGPTPAKLGVDNVSGKILPYLKAATGAISVTYRAYLGDDYGTVVDLIEGLKLKRATVAAATVDGELSFEEIATQAFPRRTYDLDTYGALWNA</sequence>
<dbReference type="RefSeq" id="WP_238277258.1">
    <property type="nucleotide sequence ID" value="NZ_BPQR01000056.1"/>
</dbReference>
<proteinExistence type="predicted"/>
<reference evidence="1" key="2">
    <citation type="submission" date="2021-08" db="EMBL/GenBank/DDBJ databases">
        <authorList>
            <person name="Tani A."/>
            <person name="Ola A."/>
            <person name="Ogura Y."/>
            <person name="Katsura K."/>
            <person name="Hayashi T."/>
        </authorList>
    </citation>
    <scope>NUCLEOTIDE SEQUENCE</scope>
    <source>
        <strain evidence="1">LMG 23639</strain>
    </source>
</reference>
<dbReference type="Proteomes" id="UP001055102">
    <property type="component" value="Unassembled WGS sequence"/>
</dbReference>
<keyword evidence="2" id="KW-1185">Reference proteome</keyword>
<dbReference type="InterPro" id="IPR014974">
    <property type="entry name" value="DUF1833"/>
</dbReference>
<comment type="caution">
    <text evidence="1">The sequence shown here is derived from an EMBL/GenBank/DDBJ whole genome shotgun (WGS) entry which is preliminary data.</text>
</comment>
<reference evidence="1" key="1">
    <citation type="journal article" date="2021" name="Front. Microbiol.">
        <title>Comprehensive Comparative Genomics and Phenotyping of Methylobacterium Species.</title>
        <authorList>
            <person name="Alessa O."/>
            <person name="Ogura Y."/>
            <person name="Fujitani Y."/>
            <person name="Takami H."/>
            <person name="Hayashi T."/>
            <person name="Sahin N."/>
            <person name="Tani A."/>
        </authorList>
    </citation>
    <scope>NUCLEOTIDE SEQUENCE</scope>
    <source>
        <strain evidence="1">LMG 23639</strain>
    </source>
</reference>
<dbReference type="Pfam" id="PF08875">
    <property type="entry name" value="DUF1833"/>
    <property type="match status" value="1"/>
</dbReference>
<evidence type="ECO:0000313" key="1">
    <source>
        <dbReference type="EMBL" id="GJE07871.1"/>
    </source>
</evidence>
<dbReference type="EMBL" id="BPQR01000056">
    <property type="protein sequence ID" value="GJE07871.1"/>
    <property type="molecule type" value="Genomic_DNA"/>
</dbReference>
<name>A0ABQ4SXC8_9HYPH</name>
<evidence type="ECO:0008006" key="3">
    <source>
        <dbReference type="Google" id="ProtNLM"/>
    </source>
</evidence>
<organism evidence="1 2">
    <name type="scientific">Methylobacterium jeotgali</name>
    <dbReference type="NCBI Taxonomy" id="381630"/>
    <lineage>
        <taxon>Bacteria</taxon>
        <taxon>Pseudomonadati</taxon>
        <taxon>Pseudomonadota</taxon>
        <taxon>Alphaproteobacteria</taxon>
        <taxon>Hyphomicrobiales</taxon>
        <taxon>Methylobacteriaceae</taxon>
        <taxon>Methylobacterium</taxon>
    </lineage>
</organism>
<evidence type="ECO:0000313" key="2">
    <source>
        <dbReference type="Proteomes" id="UP001055102"/>
    </source>
</evidence>